<evidence type="ECO:0000256" key="2">
    <source>
        <dbReference type="ARBA" id="ARBA00023295"/>
    </source>
</evidence>
<dbReference type="GO" id="GO:0005993">
    <property type="term" value="P:trehalose catabolic process"/>
    <property type="evidence" value="ECO:0007669"/>
    <property type="project" value="TreeGrafter"/>
</dbReference>
<evidence type="ECO:0000256" key="3">
    <source>
        <dbReference type="SAM" id="SignalP"/>
    </source>
</evidence>
<sequence length="533" mass="58878" precursor="true">MSRLIFATLAVTALASTVGAQETTQKASTIPTPADTYQALFQAVQTRRIFADGKTFVDAVPKRPADRIMADYRAHRRFTDAELARFVRANFILPEAGATPTPSKARPPIKAHIVALWPRLTRPPVKPVAGGSALAMKRSFVVPGGRFREIYYWDSYFTMLGLKADGRDDLVESMIDNFGDLIGTYGHVPNGARTYYLSRSQPPFFFAMVGLSRATDPKTLKTRVDLMRREHAFWMEGADGLKPSQAHRRVVALAGGEVLNRYWDDRATPRDESYREDLETAAQSDRPAPDVFRDLRAGAESGWDFSSRWMANGESLSTIQTTSIVPVDLNSLMYGLEKAIAEGCARLADAACAREYGDRAAARAKAINLYLWDSAKGAFLDYQWTTAQRLDRLSAATIYPLFVGATEARQAHIVARKAWDELLAPGGLRTTTVRTGQQWDGPNGWAPLQWVAVSGLRRYGEDALAAEISKRWLSTVEREYAASGKMLEKYDIEEAKAGGGGEYPTQDGFGWTNGVTRALQESLATVRQAPSGR</sequence>
<keyword evidence="5" id="KW-1185">Reference proteome</keyword>
<dbReference type="PROSITE" id="PS00928">
    <property type="entry name" value="TREHALASE_2"/>
    <property type="match status" value="1"/>
</dbReference>
<dbReference type="EMBL" id="APMP01000004">
    <property type="protein sequence ID" value="ENZ82899.1"/>
    <property type="molecule type" value="Genomic_DNA"/>
</dbReference>
<dbReference type="RefSeq" id="WP_004616719.1">
    <property type="nucleotide sequence ID" value="NZ_APMP01000004.1"/>
</dbReference>
<dbReference type="SUPFAM" id="SSF48208">
    <property type="entry name" value="Six-hairpin glycosidases"/>
    <property type="match status" value="1"/>
</dbReference>
<dbReference type="NCBIfam" id="NF009773">
    <property type="entry name" value="PRK13270.1"/>
    <property type="match status" value="1"/>
</dbReference>
<keyword evidence="3" id="KW-0732">Signal</keyword>
<evidence type="ECO:0000313" key="4">
    <source>
        <dbReference type="EMBL" id="ENZ82899.1"/>
    </source>
</evidence>
<evidence type="ECO:0000256" key="1">
    <source>
        <dbReference type="ARBA" id="ARBA00022801"/>
    </source>
</evidence>
<accession>R0ELV7</accession>
<dbReference type="PATRIC" id="fig|1292034.3.peg.1080"/>
<comment type="caution">
    <text evidence="4">The sequence shown here is derived from an EMBL/GenBank/DDBJ whole genome shotgun (WGS) entry which is preliminary data.</text>
</comment>
<feature type="signal peptide" evidence="3">
    <location>
        <begin position="1"/>
        <end position="20"/>
    </location>
</feature>
<dbReference type="STRING" id="1292034.OR37_01093"/>
<dbReference type="PANTHER" id="PTHR23403">
    <property type="entry name" value="TREHALASE"/>
    <property type="match status" value="1"/>
</dbReference>
<dbReference type="InterPro" id="IPR018232">
    <property type="entry name" value="Glyco_hydro_37_CS"/>
</dbReference>
<keyword evidence="2" id="KW-0326">Glycosidase</keyword>
<dbReference type="OrthoDB" id="106887at2"/>
<organism evidence="4 5">
    <name type="scientific">Caulobacter vibrioides OR37</name>
    <dbReference type="NCBI Taxonomy" id="1292034"/>
    <lineage>
        <taxon>Bacteria</taxon>
        <taxon>Pseudomonadati</taxon>
        <taxon>Pseudomonadota</taxon>
        <taxon>Alphaproteobacteria</taxon>
        <taxon>Caulobacterales</taxon>
        <taxon>Caulobacteraceae</taxon>
        <taxon>Caulobacter</taxon>
    </lineage>
</organism>
<dbReference type="NCBIfam" id="NF009774">
    <property type="entry name" value="PRK13271.1"/>
    <property type="match status" value="1"/>
</dbReference>
<name>R0ELV7_CAUVI</name>
<dbReference type="AlphaFoldDB" id="R0ELV7"/>
<reference evidence="4 5" key="1">
    <citation type="journal article" date="2013" name="Genome Announc.">
        <title>Draft Genome Sequence for Caulobacter sp. Strain OR37, a Bacterium Tolerant to Heavy Metals.</title>
        <authorList>
            <person name="Utturkar S.M."/>
            <person name="Bollmann A."/>
            <person name="Brzoska R.M."/>
            <person name="Klingeman D.M."/>
            <person name="Epstein S.E."/>
            <person name="Palumbo A.V."/>
            <person name="Brown S.D."/>
        </authorList>
    </citation>
    <scope>NUCLEOTIDE SEQUENCE [LARGE SCALE GENOMIC DNA]</scope>
    <source>
        <strain evidence="4 5">OR37</strain>
    </source>
</reference>
<dbReference type="PROSITE" id="PS00927">
    <property type="entry name" value="TREHALASE_1"/>
    <property type="match status" value="1"/>
</dbReference>
<evidence type="ECO:0000313" key="5">
    <source>
        <dbReference type="Proteomes" id="UP000013063"/>
    </source>
</evidence>
<dbReference type="PANTHER" id="PTHR23403:SF1">
    <property type="entry name" value="TREHALASE"/>
    <property type="match status" value="1"/>
</dbReference>
<dbReference type="InterPro" id="IPR001661">
    <property type="entry name" value="Glyco_hydro_37"/>
</dbReference>
<dbReference type="Proteomes" id="UP000013063">
    <property type="component" value="Unassembled WGS sequence"/>
</dbReference>
<dbReference type="Gene3D" id="1.50.10.10">
    <property type="match status" value="1"/>
</dbReference>
<dbReference type="Pfam" id="PF01204">
    <property type="entry name" value="Trehalase"/>
    <property type="match status" value="1"/>
</dbReference>
<dbReference type="eggNOG" id="COG1626">
    <property type="taxonomic scope" value="Bacteria"/>
</dbReference>
<keyword evidence="1" id="KW-0378">Hydrolase</keyword>
<dbReference type="GO" id="GO:0004555">
    <property type="term" value="F:alpha,alpha-trehalase activity"/>
    <property type="evidence" value="ECO:0007669"/>
    <property type="project" value="InterPro"/>
</dbReference>
<dbReference type="PRINTS" id="PR00744">
    <property type="entry name" value="GLHYDRLASE37"/>
</dbReference>
<gene>
    <name evidence="4" type="ORF">OR37_01093</name>
</gene>
<protein>
    <submittedName>
        <fullName evidence="4">Neutral trehalase</fullName>
    </submittedName>
</protein>
<dbReference type="InterPro" id="IPR012341">
    <property type="entry name" value="6hp_glycosidase-like_sf"/>
</dbReference>
<proteinExistence type="predicted"/>
<feature type="chain" id="PRO_5004339936" evidence="3">
    <location>
        <begin position="21"/>
        <end position="533"/>
    </location>
</feature>
<dbReference type="InterPro" id="IPR008928">
    <property type="entry name" value="6-hairpin_glycosidase_sf"/>
</dbReference>